<evidence type="ECO:0000313" key="6">
    <source>
        <dbReference type="Proteomes" id="UP001347796"/>
    </source>
</evidence>
<dbReference type="GO" id="GO:0006364">
    <property type="term" value="P:rRNA processing"/>
    <property type="evidence" value="ECO:0007669"/>
    <property type="project" value="TreeGrafter"/>
</dbReference>
<comment type="caution">
    <text evidence="5">The sequence shown here is derived from an EMBL/GenBank/DDBJ whole genome shotgun (WGS) entry which is preliminary data.</text>
</comment>
<dbReference type="AlphaFoldDB" id="A0AAN8JZA4"/>
<dbReference type="InterPro" id="IPR000554">
    <property type="entry name" value="Ribosomal_eS7"/>
</dbReference>
<dbReference type="GO" id="GO:0032040">
    <property type="term" value="C:small-subunit processome"/>
    <property type="evidence" value="ECO:0007669"/>
    <property type="project" value="TreeGrafter"/>
</dbReference>
<comment type="similarity">
    <text evidence="1 4">Belongs to the eukaryotic ribosomal protein eS7 family.</text>
</comment>
<evidence type="ECO:0000256" key="3">
    <source>
        <dbReference type="ARBA" id="ARBA00023274"/>
    </source>
</evidence>
<evidence type="ECO:0000256" key="1">
    <source>
        <dbReference type="ARBA" id="ARBA00007820"/>
    </source>
</evidence>
<dbReference type="Pfam" id="PF01251">
    <property type="entry name" value="Ribosomal_S7e"/>
    <property type="match status" value="1"/>
</dbReference>
<reference evidence="5 6" key="1">
    <citation type="submission" date="2024-01" db="EMBL/GenBank/DDBJ databases">
        <title>The genome of the rayed Mediterranean limpet Patella caerulea (Linnaeus, 1758).</title>
        <authorList>
            <person name="Anh-Thu Weber A."/>
            <person name="Halstead-Nussloch G."/>
        </authorList>
    </citation>
    <scope>NUCLEOTIDE SEQUENCE [LARGE SCALE GENOMIC DNA]</scope>
    <source>
        <strain evidence="5">AATW-2023a</strain>
        <tissue evidence="5">Whole specimen</tissue>
    </source>
</reference>
<dbReference type="EMBL" id="JAZGQO010000003">
    <property type="protein sequence ID" value="KAK6188969.1"/>
    <property type="molecule type" value="Genomic_DNA"/>
</dbReference>
<sequence length="198" mass="23292">MYNFRSKIRKPNGERPNDIEYSLMQALFDLETNSDLKLQLRELHIIAAREVEVAGKKAIVIFVPYILLKNFQKIQTRLVRELEKKYSGKHVVFVAQRKILRQPQRSCKQKNRGKKQKLQRSRLRTLTKVHEDLLDDICYPAEIVGKRIRVKLDGSRLIKVHLDKTQQTNIEHKVDTFTAVYKTLTGKDVKFEFPDYGL</sequence>
<dbReference type="GO" id="GO:0006412">
    <property type="term" value="P:translation"/>
    <property type="evidence" value="ECO:0007669"/>
    <property type="project" value="InterPro"/>
</dbReference>
<proteinExistence type="inferred from homology"/>
<dbReference type="GO" id="GO:0030686">
    <property type="term" value="C:90S preribosome"/>
    <property type="evidence" value="ECO:0007669"/>
    <property type="project" value="TreeGrafter"/>
</dbReference>
<gene>
    <name evidence="5" type="ORF">SNE40_005036</name>
</gene>
<keyword evidence="2 4" id="KW-0689">Ribosomal protein</keyword>
<dbReference type="GO" id="GO:0022627">
    <property type="term" value="C:cytosolic small ribosomal subunit"/>
    <property type="evidence" value="ECO:0007669"/>
    <property type="project" value="TreeGrafter"/>
</dbReference>
<organism evidence="5 6">
    <name type="scientific">Patella caerulea</name>
    <name type="common">Rayed Mediterranean limpet</name>
    <dbReference type="NCBI Taxonomy" id="87958"/>
    <lineage>
        <taxon>Eukaryota</taxon>
        <taxon>Metazoa</taxon>
        <taxon>Spiralia</taxon>
        <taxon>Lophotrochozoa</taxon>
        <taxon>Mollusca</taxon>
        <taxon>Gastropoda</taxon>
        <taxon>Patellogastropoda</taxon>
        <taxon>Patelloidea</taxon>
        <taxon>Patellidae</taxon>
        <taxon>Patella</taxon>
    </lineage>
</organism>
<dbReference type="GO" id="GO:0042274">
    <property type="term" value="P:ribosomal small subunit biogenesis"/>
    <property type="evidence" value="ECO:0007669"/>
    <property type="project" value="TreeGrafter"/>
</dbReference>
<protein>
    <recommendedName>
        <fullName evidence="4">40S ribosomal protein S7</fullName>
    </recommendedName>
</protein>
<dbReference type="Proteomes" id="UP001347796">
    <property type="component" value="Unassembled WGS sequence"/>
</dbReference>
<accession>A0AAN8JZA4</accession>
<evidence type="ECO:0000256" key="2">
    <source>
        <dbReference type="ARBA" id="ARBA00022980"/>
    </source>
</evidence>
<dbReference type="GO" id="GO:0003735">
    <property type="term" value="F:structural constituent of ribosome"/>
    <property type="evidence" value="ECO:0007669"/>
    <property type="project" value="InterPro"/>
</dbReference>
<keyword evidence="3 4" id="KW-0687">Ribonucleoprotein</keyword>
<dbReference type="PANTHER" id="PTHR11278">
    <property type="entry name" value="40S RIBOSOMAL PROTEIN S7"/>
    <property type="match status" value="1"/>
</dbReference>
<dbReference type="PANTHER" id="PTHR11278:SF0">
    <property type="entry name" value="SMALL RIBOSOMAL SUBUNIT PROTEIN ES7"/>
    <property type="match status" value="1"/>
</dbReference>
<evidence type="ECO:0000313" key="5">
    <source>
        <dbReference type="EMBL" id="KAK6188969.1"/>
    </source>
</evidence>
<keyword evidence="6" id="KW-1185">Reference proteome</keyword>
<evidence type="ECO:0000256" key="4">
    <source>
        <dbReference type="RuleBase" id="RU364105"/>
    </source>
</evidence>
<name>A0AAN8JZA4_PATCE</name>